<evidence type="ECO:0000313" key="4">
    <source>
        <dbReference type="Proteomes" id="UP001224392"/>
    </source>
</evidence>
<organism evidence="3 4">
    <name type="scientific">Biformimicrobium ophioploci</name>
    <dbReference type="NCBI Taxonomy" id="3036711"/>
    <lineage>
        <taxon>Bacteria</taxon>
        <taxon>Pseudomonadati</taxon>
        <taxon>Pseudomonadota</taxon>
        <taxon>Gammaproteobacteria</taxon>
        <taxon>Cellvibrionales</taxon>
        <taxon>Microbulbiferaceae</taxon>
        <taxon>Biformimicrobium</taxon>
    </lineage>
</organism>
<name>A0ABQ6LVM4_9GAMM</name>
<evidence type="ECO:0000256" key="2">
    <source>
        <dbReference type="ARBA" id="ARBA00023002"/>
    </source>
</evidence>
<keyword evidence="2" id="KW-0560">Oxidoreductase</keyword>
<protein>
    <submittedName>
        <fullName evidence="3">SDR family oxidoreductase</fullName>
    </submittedName>
</protein>
<keyword evidence="4" id="KW-1185">Reference proteome</keyword>
<comment type="similarity">
    <text evidence="1">Belongs to the short-chain dehydrogenases/reductases (SDR) family.</text>
</comment>
<dbReference type="InterPro" id="IPR002347">
    <property type="entry name" value="SDR_fam"/>
</dbReference>
<evidence type="ECO:0000313" key="3">
    <source>
        <dbReference type="EMBL" id="GMG86138.1"/>
    </source>
</evidence>
<dbReference type="PROSITE" id="PS00061">
    <property type="entry name" value="ADH_SHORT"/>
    <property type="match status" value="1"/>
</dbReference>
<gene>
    <name evidence="3" type="ORF">MNKW57_04590</name>
</gene>
<proteinExistence type="inferred from homology"/>
<dbReference type="NCBIfam" id="NF009466">
    <property type="entry name" value="PRK12826.1-2"/>
    <property type="match status" value="1"/>
</dbReference>
<dbReference type="RefSeq" id="WP_285762644.1">
    <property type="nucleotide sequence ID" value="NZ_BSYJ01000001.1"/>
</dbReference>
<accession>A0ABQ6LVM4</accession>
<dbReference type="PANTHER" id="PTHR24321:SF15">
    <property type="entry name" value="OXIDOREDUCTASE UCPA"/>
    <property type="match status" value="1"/>
</dbReference>
<sequence length="281" mass="29581">MNLANKLPAGPLNGKAALVTAGASGIGRCIAETLLAAGARVFVCDVDRAAVVDFLGENATASGAVVDVADAAAVEGMYRQLEREFGRLDLLVNNAGIAGPTALVEDIEPDAWDRTVAVDLNGQFYCTKYAVPMMKRTGSGAIINISSNAGLFGFPYRSPYTASKWALIGLTKTWAMELGPHNIRVNALCPGSVKGPRIDGVIEREAVERGVPTAAVRDVYERQSSMRLFVSADDIAQMVLFLASPAGAAVSGQSIAIDGHTESLSCDIRTNKEEANESCMV</sequence>
<evidence type="ECO:0000256" key="1">
    <source>
        <dbReference type="ARBA" id="ARBA00006484"/>
    </source>
</evidence>
<reference evidence="3 4" key="1">
    <citation type="submission" date="2023-04" db="EMBL/GenBank/DDBJ databases">
        <title>Marinobulbifer ophiurae gen. nov., sp. Nov., isolate from tissue of brittle star Ophioplocus japonicus.</title>
        <authorList>
            <person name="Kawano K."/>
            <person name="Sawayama S."/>
            <person name="Nakagawa S."/>
        </authorList>
    </citation>
    <scope>NUCLEOTIDE SEQUENCE [LARGE SCALE GENOMIC DNA]</scope>
    <source>
        <strain evidence="3 4">NKW57</strain>
    </source>
</reference>
<dbReference type="PRINTS" id="PR00080">
    <property type="entry name" value="SDRFAMILY"/>
</dbReference>
<dbReference type="Pfam" id="PF13561">
    <property type="entry name" value="adh_short_C2"/>
    <property type="match status" value="1"/>
</dbReference>
<comment type="caution">
    <text evidence="3">The sequence shown here is derived from an EMBL/GenBank/DDBJ whole genome shotgun (WGS) entry which is preliminary data.</text>
</comment>
<dbReference type="Proteomes" id="UP001224392">
    <property type="component" value="Unassembled WGS sequence"/>
</dbReference>
<dbReference type="EMBL" id="BSYJ01000001">
    <property type="protein sequence ID" value="GMG86138.1"/>
    <property type="molecule type" value="Genomic_DNA"/>
</dbReference>
<dbReference type="SUPFAM" id="SSF51735">
    <property type="entry name" value="NAD(P)-binding Rossmann-fold domains"/>
    <property type="match status" value="1"/>
</dbReference>
<dbReference type="InterPro" id="IPR036291">
    <property type="entry name" value="NAD(P)-bd_dom_sf"/>
</dbReference>
<dbReference type="PANTHER" id="PTHR24321">
    <property type="entry name" value="DEHYDROGENASES, SHORT CHAIN"/>
    <property type="match status" value="1"/>
</dbReference>
<dbReference type="PRINTS" id="PR00081">
    <property type="entry name" value="GDHRDH"/>
</dbReference>
<dbReference type="InterPro" id="IPR020904">
    <property type="entry name" value="Sc_DH/Rdtase_CS"/>
</dbReference>
<dbReference type="Gene3D" id="3.40.50.720">
    <property type="entry name" value="NAD(P)-binding Rossmann-like Domain"/>
    <property type="match status" value="1"/>
</dbReference>
<dbReference type="CDD" id="cd05233">
    <property type="entry name" value="SDR_c"/>
    <property type="match status" value="1"/>
</dbReference>